<gene>
    <name evidence="3" type="ORF">IDM48_03670</name>
</gene>
<dbReference type="SUPFAM" id="SSF54631">
    <property type="entry name" value="CBS-domain pair"/>
    <property type="match status" value="1"/>
</dbReference>
<dbReference type="Proteomes" id="UP000516421">
    <property type="component" value="Chromosome"/>
</dbReference>
<proteinExistence type="predicted"/>
<feature type="domain" description="CBS" evidence="2">
    <location>
        <begin position="1"/>
        <end position="58"/>
    </location>
</feature>
<evidence type="ECO:0000313" key="4">
    <source>
        <dbReference type="Proteomes" id="UP000516421"/>
    </source>
</evidence>
<reference evidence="3 4" key="1">
    <citation type="submission" date="2020-09" db="EMBL/GenBank/DDBJ databases">
        <title>Investigation of environmental microbe.</title>
        <authorList>
            <person name="Ou Y."/>
            <person name="Kang Q."/>
        </authorList>
    </citation>
    <scope>NUCLEOTIDE SEQUENCE [LARGE SCALE GENOMIC DNA]</scope>
    <source>
        <strain evidence="3 4">KJZ-9</strain>
    </source>
</reference>
<keyword evidence="1" id="KW-0129">CBS domain</keyword>
<evidence type="ECO:0000313" key="3">
    <source>
        <dbReference type="EMBL" id="QNV40959.1"/>
    </source>
</evidence>
<dbReference type="Gene3D" id="3.10.580.10">
    <property type="entry name" value="CBS-domain"/>
    <property type="match status" value="1"/>
</dbReference>
<dbReference type="PROSITE" id="PS51371">
    <property type="entry name" value="CBS"/>
    <property type="match status" value="1"/>
</dbReference>
<dbReference type="EMBL" id="CP061538">
    <property type="protein sequence ID" value="QNV40959.1"/>
    <property type="molecule type" value="Genomic_DNA"/>
</dbReference>
<protein>
    <submittedName>
        <fullName evidence="3">CBS domain-containing protein</fullName>
    </submittedName>
</protein>
<dbReference type="RefSeq" id="WP_190618624.1">
    <property type="nucleotide sequence ID" value="NZ_CP061538.1"/>
</dbReference>
<dbReference type="InterPro" id="IPR000644">
    <property type="entry name" value="CBS_dom"/>
</dbReference>
<organism evidence="3 4">
    <name type="scientific">Rothia amarae</name>
    <dbReference type="NCBI Taxonomy" id="169480"/>
    <lineage>
        <taxon>Bacteria</taxon>
        <taxon>Bacillati</taxon>
        <taxon>Actinomycetota</taxon>
        <taxon>Actinomycetes</taxon>
        <taxon>Micrococcales</taxon>
        <taxon>Micrococcaceae</taxon>
        <taxon>Rothia</taxon>
    </lineage>
</organism>
<dbReference type="SMART" id="SM00116">
    <property type="entry name" value="CBS"/>
    <property type="match status" value="1"/>
</dbReference>
<dbReference type="AlphaFoldDB" id="A0A7H2BMR3"/>
<sequence length="58" mass="6104">MATASVITVNANSDLGHVSTLFADKHLKKAPVVDASGTVIGILNRSDINRCFVGTYLT</sequence>
<accession>A0A7H2BMR3</accession>
<dbReference type="KEGG" id="rama:IDM48_03670"/>
<keyword evidence="4" id="KW-1185">Reference proteome</keyword>
<name>A0A7H2BMR3_9MICC</name>
<dbReference type="InterPro" id="IPR046342">
    <property type="entry name" value="CBS_dom_sf"/>
</dbReference>
<evidence type="ECO:0000256" key="1">
    <source>
        <dbReference type="PROSITE-ProRule" id="PRU00703"/>
    </source>
</evidence>
<evidence type="ECO:0000259" key="2">
    <source>
        <dbReference type="PROSITE" id="PS51371"/>
    </source>
</evidence>
<dbReference type="Pfam" id="PF00571">
    <property type="entry name" value="CBS"/>
    <property type="match status" value="1"/>
</dbReference>